<proteinExistence type="predicted"/>
<feature type="domain" description="Spore coat protein U/FanG" evidence="1">
    <location>
        <begin position="1"/>
        <end position="125"/>
    </location>
</feature>
<evidence type="ECO:0000313" key="2">
    <source>
        <dbReference type="EMBL" id="GGD89304.1"/>
    </source>
</evidence>
<protein>
    <recommendedName>
        <fullName evidence="1">Spore coat protein U/FanG domain-containing protein</fullName>
    </recommendedName>
</protein>
<evidence type="ECO:0000313" key="3">
    <source>
        <dbReference type="Proteomes" id="UP000619041"/>
    </source>
</evidence>
<comment type="caution">
    <text evidence="2">The sequence shown here is derived from an EMBL/GenBank/DDBJ whole genome shotgun (WGS) entry which is preliminary data.</text>
</comment>
<accession>A0ABQ1S2S7</accession>
<gene>
    <name evidence="2" type="ORF">GCM10011515_06240</name>
</gene>
<dbReference type="EMBL" id="BMKL01000001">
    <property type="protein sequence ID" value="GGD89304.1"/>
    <property type="molecule type" value="Genomic_DNA"/>
</dbReference>
<dbReference type="PANTHER" id="PTHR37089:SF3">
    <property type="entry name" value="EXPORTED PROTEIN"/>
    <property type="match status" value="1"/>
</dbReference>
<keyword evidence="3" id="KW-1185">Reference proteome</keyword>
<name>A0ABQ1S2S7_9SPHN</name>
<dbReference type="PANTHER" id="PTHR37089">
    <property type="entry name" value="PROTEIN U-RELATED"/>
    <property type="match status" value="1"/>
</dbReference>
<sequence length="128" mass="13382">MEVSFKVLPGCNVTAQSLAFAARAGSGAEAEASIDVTCSAESGVQVSLDNGRNASDGVRRMASTTGAMVPYEIYQDAGRTRRWQNVAVRSVAGPDAPLRIIAFGRIEPDGSAVPVGEYRDSVTVTVAF</sequence>
<dbReference type="InterPro" id="IPR053167">
    <property type="entry name" value="Spore_coat_component"/>
</dbReference>
<evidence type="ECO:0000259" key="1">
    <source>
        <dbReference type="Pfam" id="PF05229"/>
    </source>
</evidence>
<dbReference type="InterPro" id="IPR007893">
    <property type="entry name" value="Spore_coat_U/FanG"/>
</dbReference>
<dbReference type="Pfam" id="PF05229">
    <property type="entry name" value="SCPU"/>
    <property type="match status" value="1"/>
</dbReference>
<organism evidence="2 3">
    <name type="scientific">Tsuneonella deserti</name>
    <dbReference type="NCBI Taxonomy" id="2035528"/>
    <lineage>
        <taxon>Bacteria</taxon>
        <taxon>Pseudomonadati</taxon>
        <taxon>Pseudomonadota</taxon>
        <taxon>Alphaproteobacteria</taxon>
        <taxon>Sphingomonadales</taxon>
        <taxon>Erythrobacteraceae</taxon>
        <taxon>Tsuneonella</taxon>
    </lineage>
</organism>
<dbReference type="Proteomes" id="UP000619041">
    <property type="component" value="Unassembled WGS sequence"/>
</dbReference>
<dbReference type="SMART" id="SM00972">
    <property type="entry name" value="SCPU"/>
    <property type="match status" value="1"/>
</dbReference>
<reference evidence="3" key="1">
    <citation type="journal article" date="2019" name="Int. J. Syst. Evol. Microbiol.">
        <title>The Global Catalogue of Microorganisms (GCM) 10K type strain sequencing project: providing services to taxonomists for standard genome sequencing and annotation.</title>
        <authorList>
            <consortium name="The Broad Institute Genomics Platform"/>
            <consortium name="The Broad Institute Genome Sequencing Center for Infectious Disease"/>
            <person name="Wu L."/>
            <person name="Ma J."/>
        </authorList>
    </citation>
    <scope>NUCLEOTIDE SEQUENCE [LARGE SCALE GENOMIC DNA]</scope>
    <source>
        <strain evidence="3">CGMCC 1.15959</strain>
    </source>
</reference>